<comment type="subcellular location">
    <subcellularLocation>
        <location evidence="1">Cell outer membrane</location>
        <topology evidence="1">Multi-pass membrane protein</topology>
    </subcellularLocation>
</comment>
<organism evidence="9 10">
    <name type="scientific">Pedobacter segetis</name>
    <dbReference type="NCBI Taxonomy" id="2793069"/>
    <lineage>
        <taxon>Bacteria</taxon>
        <taxon>Pseudomonadati</taxon>
        <taxon>Bacteroidota</taxon>
        <taxon>Sphingobacteriia</taxon>
        <taxon>Sphingobacteriales</taxon>
        <taxon>Sphingobacteriaceae</taxon>
        <taxon>Pedobacter</taxon>
    </lineage>
</organism>
<dbReference type="PANTHER" id="PTHR30069:SF46">
    <property type="entry name" value="OAR PROTEIN"/>
    <property type="match status" value="1"/>
</dbReference>
<evidence type="ECO:0000256" key="6">
    <source>
        <dbReference type="ARBA" id="ARBA00023237"/>
    </source>
</evidence>
<feature type="domain" description="TonB-dependent transporter Oar-like beta-barrel" evidence="8">
    <location>
        <begin position="240"/>
        <end position="1044"/>
    </location>
</feature>
<evidence type="ECO:0000256" key="1">
    <source>
        <dbReference type="ARBA" id="ARBA00004571"/>
    </source>
</evidence>
<keyword evidence="9" id="KW-0675">Receptor</keyword>
<dbReference type="RefSeq" id="WP_200584308.1">
    <property type="nucleotide sequence ID" value="NZ_JAEHFY010000002.1"/>
</dbReference>
<dbReference type="InterPro" id="IPR039426">
    <property type="entry name" value="TonB-dep_rcpt-like"/>
</dbReference>
<dbReference type="SUPFAM" id="SSF49464">
    <property type="entry name" value="Carboxypeptidase regulatory domain-like"/>
    <property type="match status" value="1"/>
</dbReference>
<keyword evidence="10" id="KW-1185">Reference proteome</keyword>
<keyword evidence="2" id="KW-0813">Transport</keyword>
<dbReference type="SUPFAM" id="SSF56935">
    <property type="entry name" value="Porins"/>
    <property type="match status" value="1"/>
</dbReference>
<dbReference type="Gene3D" id="2.40.170.20">
    <property type="entry name" value="TonB-dependent receptor, beta-barrel domain"/>
    <property type="match status" value="1"/>
</dbReference>
<dbReference type="Gene3D" id="2.60.40.1120">
    <property type="entry name" value="Carboxypeptidase-like, regulatory domain"/>
    <property type="match status" value="1"/>
</dbReference>
<dbReference type="Pfam" id="PF25183">
    <property type="entry name" value="OMP_b-brl_4"/>
    <property type="match status" value="1"/>
</dbReference>
<dbReference type="Proteomes" id="UP000660024">
    <property type="component" value="Unassembled WGS sequence"/>
</dbReference>
<feature type="chain" id="PRO_5045918862" evidence="7">
    <location>
        <begin position="23"/>
        <end position="1106"/>
    </location>
</feature>
<dbReference type="InterPro" id="IPR036942">
    <property type="entry name" value="Beta-barrel_TonB_sf"/>
</dbReference>
<dbReference type="Pfam" id="PF13620">
    <property type="entry name" value="CarboxypepD_reg"/>
    <property type="match status" value="1"/>
</dbReference>
<evidence type="ECO:0000259" key="8">
    <source>
        <dbReference type="Pfam" id="PF25183"/>
    </source>
</evidence>
<evidence type="ECO:0000256" key="2">
    <source>
        <dbReference type="ARBA" id="ARBA00022448"/>
    </source>
</evidence>
<evidence type="ECO:0000313" key="9">
    <source>
        <dbReference type="EMBL" id="MBK0381603.1"/>
    </source>
</evidence>
<reference evidence="9 10" key="1">
    <citation type="submission" date="2020-12" db="EMBL/GenBank/DDBJ databases">
        <title>Bacterial novel species Pedobacter sp. SD-b isolated from soil.</title>
        <authorList>
            <person name="Jung H.-Y."/>
        </authorList>
    </citation>
    <scope>NUCLEOTIDE SEQUENCE [LARGE SCALE GENOMIC DNA]</scope>
    <source>
        <strain evidence="9 10">SD-b</strain>
    </source>
</reference>
<comment type="caution">
    <text evidence="9">The sequence shown here is derived from an EMBL/GenBank/DDBJ whole genome shotgun (WGS) entry which is preliminary data.</text>
</comment>
<dbReference type="EMBL" id="JAEHFY010000002">
    <property type="protein sequence ID" value="MBK0381603.1"/>
    <property type="molecule type" value="Genomic_DNA"/>
</dbReference>
<proteinExistence type="predicted"/>
<keyword evidence="7" id="KW-0732">Signal</keyword>
<keyword evidence="5" id="KW-0472">Membrane</keyword>
<dbReference type="InterPro" id="IPR008969">
    <property type="entry name" value="CarboxyPept-like_regulatory"/>
</dbReference>
<evidence type="ECO:0000256" key="7">
    <source>
        <dbReference type="SAM" id="SignalP"/>
    </source>
</evidence>
<sequence length="1106" mass="121207">MKRKLQRKLLMFFALISFTALSAVGQVTTSSMSGIVKDSNGETMPGASIKAIHTPTGSVYTTQTTSSGRFTIPNMNTGGPYTIEFTFIGFNPKKFDGIFLKLGSTYNLDVVMEAGGKTLNEVVVTAPDKNSILNSTRIGAATNISSKQLTTLPTINRSITDFVRTTPQASGNGFAGRDGRYNNLQVDGANLNNNFGLSSDPLPGGGAQPISIDAYQEISVNIAPYDVRQSGFTGAGINAITKSGTNKFSGTAYTFYRNQNYLGTNVGSTDISSQIQDTKSNIYGFSLGGPIIKNKLFFFINAESEKNVNPGISYTPTGGSGSGNVSTTTAADLKKVSDYVKQKFGYNTGAYDNFPNFETKNTKILAKLDWNINKINKLTLKYSDLDGTDDQSLNGSSVPNGGGFNVTGKSNITRLPYNRFSNNSMSYNNSNYFFNNRVRTGTLELKSNINSQFSNQFLTTYTKIGTSRDVNSSFFPTVDVFDGAGGNLLTFGTDPFTANNNVKNNIISFTDNLTYYKGIHTFTGGLTYEQQYVGNQFMPAAKGYYAFNSVDDVLNNAAPAYFAYTYSLKPGDPAPYAAEIKVGQLGIYAQDDIDFDNGLKLTVGLRGDKPIYLDDQIENTAITALQFYDKKGNLKNYKNSDRPSNNFLLSPRLGFRYDVKKDNSLILRGGTGIFTGRIPFVWLTNAPSNSGVIQFGGRLRNSNATEAVSLAGIRLTEDPTVYANLFPTNLTPTAPGNIVLIDPNFKFPSVFRTNLAVDKKIGNGYSFTLEGLFTKDINGVVMRNANNKAPNGAIVDGPNASRLRYTSTANRDLNSSITSAIVLENTNKGYSGAITALLSKDFSSNFYGSIAYTYTSSKDVTANPGSQAASVWNGNPVVGTLNNQELYNSSYLTPHRVVMNASYNFKYAKYFGTTVSLFYEGASQGNYSFVINGDANLDGGSSTDLMYIPNKTSDVVFEQYTATVNNAPVTFTVQQQQDAFEKFIESSPYLSKNRGKYAERNGAQLPWYNEIDFRLLQDFMIKQKSINHNLQLSVDIFNLPNLLNKNWGIKDRYVTNNPLGFRSINANNQPVYRLQNNNGNLVTNYIQDNISTASTWRMQIGLRYKF</sequence>
<evidence type="ECO:0000313" key="10">
    <source>
        <dbReference type="Proteomes" id="UP000660024"/>
    </source>
</evidence>
<keyword evidence="6" id="KW-0998">Cell outer membrane</keyword>
<dbReference type="InterPro" id="IPR057601">
    <property type="entry name" value="Oar-like_b-barrel"/>
</dbReference>
<evidence type="ECO:0000256" key="3">
    <source>
        <dbReference type="ARBA" id="ARBA00022452"/>
    </source>
</evidence>
<dbReference type="PANTHER" id="PTHR30069">
    <property type="entry name" value="TONB-DEPENDENT OUTER MEMBRANE RECEPTOR"/>
    <property type="match status" value="1"/>
</dbReference>
<accession>A0ABS1BFG5</accession>
<protein>
    <submittedName>
        <fullName evidence="9">TonB-dependent receptor</fullName>
    </submittedName>
</protein>
<name>A0ABS1BFG5_9SPHI</name>
<feature type="signal peptide" evidence="7">
    <location>
        <begin position="1"/>
        <end position="22"/>
    </location>
</feature>
<keyword evidence="3" id="KW-1134">Transmembrane beta strand</keyword>
<evidence type="ECO:0000256" key="4">
    <source>
        <dbReference type="ARBA" id="ARBA00022692"/>
    </source>
</evidence>
<keyword evidence="4" id="KW-0812">Transmembrane</keyword>
<gene>
    <name evidence="9" type="ORF">I5M32_01400</name>
</gene>
<evidence type="ECO:0000256" key="5">
    <source>
        <dbReference type="ARBA" id="ARBA00023136"/>
    </source>
</evidence>